<dbReference type="Gene3D" id="3.40.30.10">
    <property type="entry name" value="Glutaredoxin"/>
    <property type="match status" value="1"/>
</dbReference>
<sequence>MSRFPSTNSCNAIMRSVMFTLLVCAMMAATPCLAFTVAPSQAHAARGVPAQQSQTPQKRQYQHMHSAASVMEPSKERNGQSASRNITGPSIVSRVKRAAERVYAHNPARRFMERRNAIANYQVVTMVSELQDVVADSQSTVAVMYHASWCKSCQSVAPHFRKMSKKYPHIKFIQVQVTKELMKSRNVNGITKFPYAQIYTPNLGLVVEQPLLRKHLSGFEARLLEKV</sequence>
<dbReference type="SUPFAM" id="SSF52833">
    <property type="entry name" value="Thioredoxin-like"/>
    <property type="match status" value="1"/>
</dbReference>
<feature type="signal peptide" evidence="2">
    <location>
        <begin position="1"/>
        <end position="34"/>
    </location>
</feature>
<organism evidence="4">
    <name type="scientific">Craspedostauros australis</name>
    <dbReference type="NCBI Taxonomy" id="1486917"/>
    <lineage>
        <taxon>Eukaryota</taxon>
        <taxon>Sar</taxon>
        <taxon>Stramenopiles</taxon>
        <taxon>Ochrophyta</taxon>
        <taxon>Bacillariophyta</taxon>
        <taxon>Bacillariophyceae</taxon>
        <taxon>Bacillariophycidae</taxon>
        <taxon>Naviculales</taxon>
        <taxon>Naviculaceae</taxon>
        <taxon>Craspedostauros</taxon>
    </lineage>
</organism>
<dbReference type="CDD" id="cd02947">
    <property type="entry name" value="TRX_family"/>
    <property type="match status" value="1"/>
</dbReference>
<protein>
    <recommendedName>
        <fullName evidence="3">Thioredoxin domain-containing protein</fullName>
    </recommendedName>
</protein>
<dbReference type="EMBL" id="HBEF01021469">
    <property type="protein sequence ID" value="CAD8341152.1"/>
    <property type="molecule type" value="Transcribed_RNA"/>
</dbReference>
<evidence type="ECO:0000313" key="4">
    <source>
        <dbReference type="EMBL" id="CAD8341151.1"/>
    </source>
</evidence>
<evidence type="ECO:0000256" key="1">
    <source>
        <dbReference type="SAM" id="MobiDB-lite"/>
    </source>
</evidence>
<evidence type="ECO:0000313" key="5">
    <source>
        <dbReference type="EMBL" id="CAD8341152.1"/>
    </source>
</evidence>
<dbReference type="PROSITE" id="PS51352">
    <property type="entry name" value="THIOREDOXIN_2"/>
    <property type="match status" value="1"/>
</dbReference>
<keyword evidence="2" id="KW-0732">Signal</keyword>
<dbReference type="AlphaFoldDB" id="A0A6T6HRF0"/>
<name>A0A6T6HRF0_9STRA</name>
<feature type="region of interest" description="Disordered" evidence="1">
    <location>
        <begin position="46"/>
        <end position="88"/>
    </location>
</feature>
<accession>A0A6T6HRF0</accession>
<feature type="domain" description="Thioredoxin" evidence="3">
    <location>
        <begin position="102"/>
        <end position="227"/>
    </location>
</feature>
<evidence type="ECO:0000259" key="3">
    <source>
        <dbReference type="PROSITE" id="PS51352"/>
    </source>
</evidence>
<dbReference type="InterPro" id="IPR013766">
    <property type="entry name" value="Thioredoxin_domain"/>
</dbReference>
<dbReference type="EMBL" id="HBEF01021468">
    <property type="protein sequence ID" value="CAD8341151.1"/>
    <property type="molecule type" value="Transcribed_RNA"/>
</dbReference>
<feature type="chain" id="PRO_5035584852" description="Thioredoxin domain-containing protein" evidence="2">
    <location>
        <begin position="35"/>
        <end position="227"/>
    </location>
</feature>
<dbReference type="Pfam" id="PF00085">
    <property type="entry name" value="Thioredoxin"/>
    <property type="match status" value="1"/>
</dbReference>
<feature type="compositionally biased region" description="Polar residues" evidence="1">
    <location>
        <begin position="50"/>
        <end position="59"/>
    </location>
</feature>
<feature type="compositionally biased region" description="Polar residues" evidence="1">
    <location>
        <begin position="79"/>
        <end position="88"/>
    </location>
</feature>
<evidence type="ECO:0000256" key="2">
    <source>
        <dbReference type="SAM" id="SignalP"/>
    </source>
</evidence>
<gene>
    <name evidence="4" type="ORF">CAUS1442_LOCUS13286</name>
    <name evidence="5" type="ORF">CAUS1442_LOCUS13287</name>
</gene>
<dbReference type="InterPro" id="IPR036249">
    <property type="entry name" value="Thioredoxin-like_sf"/>
</dbReference>
<proteinExistence type="predicted"/>
<reference evidence="4" key="1">
    <citation type="submission" date="2021-01" db="EMBL/GenBank/DDBJ databases">
        <authorList>
            <person name="Corre E."/>
            <person name="Pelletier E."/>
            <person name="Niang G."/>
            <person name="Scheremetjew M."/>
            <person name="Finn R."/>
            <person name="Kale V."/>
            <person name="Holt S."/>
            <person name="Cochrane G."/>
            <person name="Meng A."/>
            <person name="Brown T."/>
            <person name="Cohen L."/>
        </authorList>
    </citation>
    <scope>NUCLEOTIDE SEQUENCE</scope>
    <source>
        <strain evidence="4">CCMP3328</strain>
    </source>
</reference>